<dbReference type="AlphaFoldDB" id="A0A919V080"/>
<evidence type="ECO:0000313" key="3">
    <source>
        <dbReference type="Proteomes" id="UP000655287"/>
    </source>
</evidence>
<comment type="caution">
    <text evidence="2">The sequence shown here is derived from an EMBL/GenBank/DDBJ whole genome shotgun (WGS) entry which is preliminary data.</text>
</comment>
<organism evidence="2 3">
    <name type="scientific">Sphaerisporangium rufum</name>
    <dbReference type="NCBI Taxonomy" id="1381558"/>
    <lineage>
        <taxon>Bacteria</taxon>
        <taxon>Bacillati</taxon>
        <taxon>Actinomycetota</taxon>
        <taxon>Actinomycetes</taxon>
        <taxon>Streptosporangiales</taxon>
        <taxon>Streptosporangiaceae</taxon>
        <taxon>Sphaerisporangium</taxon>
    </lineage>
</organism>
<feature type="region of interest" description="Disordered" evidence="1">
    <location>
        <begin position="1"/>
        <end position="38"/>
    </location>
</feature>
<gene>
    <name evidence="2" type="ORF">Sru01_20940</name>
</gene>
<accession>A0A919V080</accession>
<dbReference type="Proteomes" id="UP000655287">
    <property type="component" value="Unassembled WGS sequence"/>
</dbReference>
<sequence length="73" mass="7730">MPAVASDSRAHMLRRVTPSARRAPSTRRGEGAGIEGAGIEGAGMEGSWHFAGPARQRCPDKDTHEAITAMIMV</sequence>
<dbReference type="EMBL" id="BOOU01000032">
    <property type="protein sequence ID" value="GII77112.1"/>
    <property type="molecule type" value="Genomic_DNA"/>
</dbReference>
<keyword evidence="3" id="KW-1185">Reference proteome</keyword>
<reference evidence="2" key="1">
    <citation type="submission" date="2021-01" db="EMBL/GenBank/DDBJ databases">
        <title>Whole genome shotgun sequence of Sphaerisporangium rufum NBRC 109079.</title>
        <authorList>
            <person name="Komaki H."/>
            <person name="Tamura T."/>
        </authorList>
    </citation>
    <scope>NUCLEOTIDE SEQUENCE</scope>
    <source>
        <strain evidence="2">NBRC 109079</strain>
    </source>
</reference>
<evidence type="ECO:0000256" key="1">
    <source>
        <dbReference type="SAM" id="MobiDB-lite"/>
    </source>
</evidence>
<proteinExistence type="predicted"/>
<protein>
    <submittedName>
        <fullName evidence="2">Uncharacterized protein</fullName>
    </submittedName>
</protein>
<name>A0A919V080_9ACTN</name>
<evidence type="ECO:0000313" key="2">
    <source>
        <dbReference type="EMBL" id="GII77112.1"/>
    </source>
</evidence>